<name>A0A327X324_9GAMM</name>
<evidence type="ECO:0000256" key="1">
    <source>
        <dbReference type="ARBA" id="ARBA00004903"/>
    </source>
</evidence>
<dbReference type="PROSITE" id="PS00075">
    <property type="entry name" value="DHFR_1"/>
    <property type="match status" value="1"/>
</dbReference>
<gene>
    <name evidence="11" type="ORF">B0I24_10247</name>
    <name evidence="12" type="ORF">CWE07_05340</name>
</gene>
<keyword evidence="4 8" id="KW-0554">One-carbon metabolism</keyword>
<dbReference type="CDD" id="cd00209">
    <property type="entry name" value="DHFR"/>
    <property type="match status" value="1"/>
</dbReference>
<dbReference type="InterPro" id="IPR001796">
    <property type="entry name" value="DHFR_dom"/>
</dbReference>
<dbReference type="Proteomes" id="UP000249203">
    <property type="component" value="Unassembled WGS sequence"/>
</dbReference>
<keyword evidence="14" id="KW-1185">Reference proteome</keyword>
<evidence type="ECO:0000256" key="4">
    <source>
        <dbReference type="ARBA" id="ARBA00022563"/>
    </source>
</evidence>
<organism evidence="11 13">
    <name type="scientific">Aliidiomarina maris</name>
    <dbReference type="NCBI Taxonomy" id="531312"/>
    <lineage>
        <taxon>Bacteria</taxon>
        <taxon>Pseudomonadati</taxon>
        <taxon>Pseudomonadota</taxon>
        <taxon>Gammaproteobacteria</taxon>
        <taxon>Alteromonadales</taxon>
        <taxon>Idiomarinaceae</taxon>
        <taxon>Aliidiomarina</taxon>
    </lineage>
</organism>
<evidence type="ECO:0000256" key="6">
    <source>
        <dbReference type="ARBA" id="ARBA00023002"/>
    </source>
</evidence>
<dbReference type="RefSeq" id="WP_111568420.1">
    <property type="nucleotide sequence ID" value="NZ_PIPK01000003.1"/>
</dbReference>
<dbReference type="GO" id="GO:0006730">
    <property type="term" value="P:one-carbon metabolic process"/>
    <property type="evidence" value="ECO:0007669"/>
    <property type="project" value="UniProtKB-KW"/>
</dbReference>
<dbReference type="PRINTS" id="PR00070">
    <property type="entry name" value="DHFR"/>
</dbReference>
<sequence>MDISLVAAMAHNRVIGKDNQMPWHLPSELKYFKEITLGKPIIMGRHTFASIGRPLPGRHNIVLTSAAQIDADVSVAHSIDEALRLAGDVDEVMVIGGGDIYRQFLPMATRLYLTEIDLKVDGDTWFPEYETNQSSPKWVRTLLREQPAEGSNPSFRAYLLQKS</sequence>
<comment type="similarity">
    <text evidence="2 8 9">Belongs to the dihydrofolate reductase family.</text>
</comment>
<dbReference type="FunFam" id="3.40.430.10:FF:000001">
    <property type="entry name" value="Dihydrofolate reductase"/>
    <property type="match status" value="1"/>
</dbReference>
<dbReference type="GO" id="GO:0046654">
    <property type="term" value="P:tetrahydrofolate biosynthetic process"/>
    <property type="evidence" value="ECO:0007669"/>
    <property type="project" value="UniProtKB-UniPathway"/>
</dbReference>
<evidence type="ECO:0000313" key="11">
    <source>
        <dbReference type="EMBL" id="RAK00622.1"/>
    </source>
</evidence>
<protein>
    <recommendedName>
        <fullName evidence="3 8">Dihydrofolate reductase</fullName>
        <ecNumber evidence="3 8">1.5.1.3</ecNumber>
    </recommendedName>
</protein>
<evidence type="ECO:0000256" key="5">
    <source>
        <dbReference type="ARBA" id="ARBA00022857"/>
    </source>
</evidence>
<dbReference type="Proteomes" id="UP000287865">
    <property type="component" value="Unassembled WGS sequence"/>
</dbReference>
<dbReference type="GO" id="GO:0005829">
    <property type="term" value="C:cytosol"/>
    <property type="evidence" value="ECO:0007669"/>
    <property type="project" value="TreeGrafter"/>
</dbReference>
<feature type="domain" description="DHFR" evidence="10">
    <location>
        <begin position="2"/>
        <end position="162"/>
    </location>
</feature>
<dbReference type="PANTHER" id="PTHR48069:SF3">
    <property type="entry name" value="DIHYDROFOLATE REDUCTASE"/>
    <property type="match status" value="1"/>
</dbReference>
<comment type="catalytic activity">
    <reaction evidence="8">
        <text>(6S)-5,6,7,8-tetrahydrofolate + NADP(+) = 7,8-dihydrofolate + NADPH + H(+)</text>
        <dbReference type="Rhea" id="RHEA:15009"/>
        <dbReference type="ChEBI" id="CHEBI:15378"/>
        <dbReference type="ChEBI" id="CHEBI:57451"/>
        <dbReference type="ChEBI" id="CHEBI:57453"/>
        <dbReference type="ChEBI" id="CHEBI:57783"/>
        <dbReference type="ChEBI" id="CHEBI:58349"/>
        <dbReference type="EC" id="1.5.1.3"/>
    </reaction>
</comment>
<reference evidence="11 13" key="2">
    <citation type="submission" date="2018-06" db="EMBL/GenBank/DDBJ databases">
        <title>Genomic Encyclopedia of Type Strains, Phase III (KMG-III): the genomes of soil and plant-associated and newly described type strains.</title>
        <authorList>
            <person name="Whitman W."/>
        </authorList>
    </citation>
    <scope>NUCLEOTIDE SEQUENCE [LARGE SCALE GENOMIC DNA]</scope>
    <source>
        <strain evidence="11 13">CGMCC 1.15366</strain>
    </source>
</reference>
<proteinExistence type="inferred from homology"/>
<evidence type="ECO:0000256" key="9">
    <source>
        <dbReference type="RuleBase" id="RU004474"/>
    </source>
</evidence>
<comment type="function">
    <text evidence="7 8">Key enzyme in folate metabolism. Catalyzes an essential reaction for de novo glycine and purine synthesis, and for DNA precursor synthesis.</text>
</comment>
<dbReference type="UniPathway" id="UPA00077">
    <property type="reaction ID" value="UER00158"/>
</dbReference>
<dbReference type="GO" id="GO:0046655">
    <property type="term" value="P:folic acid metabolic process"/>
    <property type="evidence" value="ECO:0007669"/>
    <property type="project" value="TreeGrafter"/>
</dbReference>
<dbReference type="PANTHER" id="PTHR48069">
    <property type="entry name" value="DIHYDROFOLATE REDUCTASE"/>
    <property type="match status" value="1"/>
</dbReference>
<evidence type="ECO:0000313" key="13">
    <source>
        <dbReference type="Proteomes" id="UP000249203"/>
    </source>
</evidence>
<dbReference type="SUPFAM" id="SSF53597">
    <property type="entry name" value="Dihydrofolate reductase-like"/>
    <property type="match status" value="1"/>
</dbReference>
<dbReference type="Gene3D" id="3.40.430.10">
    <property type="entry name" value="Dihydrofolate Reductase, subunit A"/>
    <property type="match status" value="1"/>
</dbReference>
<dbReference type="InterPro" id="IPR024072">
    <property type="entry name" value="DHFR-like_dom_sf"/>
</dbReference>
<evidence type="ECO:0000256" key="2">
    <source>
        <dbReference type="ARBA" id="ARBA00009539"/>
    </source>
</evidence>
<dbReference type="PIRSF" id="PIRSF000194">
    <property type="entry name" value="DHFR"/>
    <property type="match status" value="1"/>
</dbReference>
<dbReference type="PROSITE" id="PS51330">
    <property type="entry name" value="DHFR_2"/>
    <property type="match status" value="1"/>
</dbReference>
<dbReference type="EMBL" id="QLMD01000002">
    <property type="protein sequence ID" value="RAK00622.1"/>
    <property type="molecule type" value="Genomic_DNA"/>
</dbReference>
<dbReference type="AlphaFoldDB" id="A0A327X324"/>
<evidence type="ECO:0000256" key="3">
    <source>
        <dbReference type="ARBA" id="ARBA00012856"/>
    </source>
</evidence>
<dbReference type="EC" id="1.5.1.3" evidence="3 8"/>
<comment type="pathway">
    <text evidence="1 8">Cofactor biosynthesis; tetrahydrofolate biosynthesis; 5,6,7,8-tetrahydrofolate from 7,8-dihydrofolate: step 1/1.</text>
</comment>
<dbReference type="OrthoDB" id="9804315at2"/>
<comment type="caution">
    <text evidence="11">The sequence shown here is derived from an EMBL/GenBank/DDBJ whole genome shotgun (WGS) entry which is preliminary data.</text>
</comment>
<dbReference type="GO" id="GO:0070401">
    <property type="term" value="F:NADP+ binding"/>
    <property type="evidence" value="ECO:0007669"/>
    <property type="project" value="UniProtKB-ARBA"/>
</dbReference>
<keyword evidence="6 8" id="KW-0560">Oxidoreductase</keyword>
<dbReference type="InterPro" id="IPR017925">
    <property type="entry name" value="DHFR_CS"/>
</dbReference>
<dbReference type="InterPro" id="IPR012259">
    <property type="entry name" value="DHFR"/>
</dbReference>
<keyword evidence="5 8" id="KW-0521">NADP</keyword>
<evidence type="ECO:0000313" key="14">
    <source>
        <dbReference type="Proteomes" id="UP000287865"/>
    </source>
</evidence>
<dbReference type="EMBL" id="PIPK01000003">
    <property type="protein sequence ID" value="RUO27367.1"/>
    <property type="molecule type" value="Genomic_DNA"/>
</dbReference>
<dbReference type="Pfam" id="PF00186">
    <property type="entry name" value="DHFR_1"/>
    <property type="match status" value="1"/>
</dbReference>
<dbReference type="GO" id="GO:0004146">
    <property type="term" value="F:dihydrofolate reductase activity"/>
    <property type="evidence" value="ECO:0007669"/>
    <property type="project" value="UniProtKB-EC"/>
</dbReference>
<evidence type="ECO:0000259" key="10">
    <source>
        <dbReference type="PROSITE" id="PS51330"/>
    </source>
</evidence>
<evidence type="ECO:0000256" key="7">
    <source>
        <dbReference type="ARBA" id="ARBA00025067"/>
    </source>
</evidence>
<reference evidence="12 14" key="1">
    <citation type="journal article" date="2018" name="Front. Microbiol.">
        <title>Genome-Based Analysis Reveals the Taxonomy and Diversity of the Family Idiomarinaceae.</title>
        <authorList>
            <person name="Liu Y."/>
            <person name="Lai Q."/>
            <person name="Shao Z."/>
        </authorList>
    </citation>
    <scope>NUCLEOTIDE SEQUENCE [LARGE SCALE GENOMIC DNA]</scope>
    <source>
        <strain evidence="12 14">CF12-14</strain>
    </source>
</reference>
<accession>A0A327X324</accession>
<dbReference type="NCBIfam" id="NF008037">
    <property type="entry name" value="PRK10769.1"/>
    <property type="match status" value="1"/>
</dbReference>
<dbReference type="GO" id="GO:0046452">
    <property type="term" value="P:dihydrofolate metabolic process"/>
    <property type="evidence" value="ECO:0007669"/>
    <property type="project" value="TreeGrafter"/>
</dbReference>
<evidence type="ECO:0000313" key="12">
    <source>
        <dbReference type="EMBL" id="RUO27367.1"/>
    </source>
</evidence>
<evidence type="ECO:0000256" key="8">
    <source>
        <dbReference type="PIRNR" id="PIRNR000194"/>
    </source>
</evidence>